<evidence type="ECO:0000313" key="10">
    <source>
        <dbReference type="Proteomes" id="UP000189674"/>
    </source>
</evidence>
<dbReference type="InterPro" id="IPR011010">
    <property type="entry name" value="DNA_brk_join_enz"/>
</dbReference>
<keyword evidence="3 5" id="KW-0238">DNA-binding</keyword>
<dbReference type="GO" id="GO:0015074">
    <property type="term" value="P:DNA integration"/>
    <property type="evidence" value="ECO:0007669"/>
    <property type="project" value="UniProtKB-KW"/>
</dbReference>
<dbReference type="PROSITE" id="PS51900">
    <property type="entry name" value="CB"/>
    <property type="match status" value="1"/>
</dbReference>
<dbReference type="PROSITE" id="PS51898">
    <property type="entry name" value="TYR_RECOMBINASE"/>
    <property type="match status" value="1"/>
</dbReference>
<evidence type="ECO:0000256" key="1">
    <source>
        <dbReference type="ARBA" id="ARBA00008857"/>
    </source>
</evidence>
<evidence type="ECO:0000313" key="9">
    <source>
        <dbReference type="EMBL" id="AQT68249.1"/>
    </source>
</evidence>
<protein>
    <submittedName>
        <fullName evidence="9">Tyrosine recombinase XerD</fullName>
    </submittedName>
</protein>
<dbReference type="InterPro" id="IPR044068">
    <property type="entry name" value="CB"/>
</dbReference>
<evidence type="ECO:0000259" key="8">
    <source>
        <dbReference type="PROSITE" id="PS51900"/>
    </source>
</evidence>
<proteinExistence type="inferred from homology"/>
<dbReference type="OrthoDB" id="283809at2"/>
<keyword evidence="10" id="KW-1185">Reference proteome</keyword>
<feature type="domain" description="Tyr recombinase" evidence="7">
    <location>
        <begin position="140"/>
        <end position="313"/>
    </location>
</feature>
<evidence type="ECO:0000259" key="7">
    <source>
        <dbReference type="PROSITE" id="PS51898"/>
    </source>
</evidence>
<dbReference type="InterPro" id="IPR013762">
    <property type="entry name" value="Integrase-like_cat_sf"/>
</dbReference>
<sequence>MSNSRKEKRMINHIILHSTDSTPEDSRTPQSLRPNAISKQAENDQELVKLWLYGKSKHTQRYYRKDVERFFEYTNKSLREIILKDLQEFANHIDEQDLVDGSKRRILSSVKSFFAFAHKLGYLTFDVARVLALPTPKDTLAERILTQEQVRKIINAENHPRNKLILKTLFITGIRVSELCSLCWKDLKERSEGGQVTVYGKGKKTRTLLIPEPLWSELMNFRGSAFEDVFVFRGRNRSTQMHSTTVLRIVKKAAQKAGLKVTPSPHWLRHAHSSIACEKAPLHVVQNSLGHSSIQTTSHYLHVKPDDCSSKYLDL</sequence>
<dbReference type="SUPFAM" id="SSF56349">
    <property type="entry name" value="DNA breaking-rejoining enzymes"/>
    <property type="match status" value="1"/>
</dbReference>
<dbReference type="InterPro" id="IPR010998">
    <property type="entry name" value="Integrase_recombinase_N"/>
</dbReference>
<dbReference type="KEGG" id="alus:STSP2_01405"/>
<dbReference type="Pfam" id="PF00589">
    <property type="entry name" value="Phage_integrase"/>
    <property type="match status" value="1"/>
</dbReference>
<comment type="similarity">
    <text evidence="1">Belongs to the 'phage' integrase family.</text>
</comment>
<dbReference type="PANTHER" id="PTHR30349:SF41">
    <property type="entry name" value="INTEGRASE_RECOMBINASE PROTEIN MJ0367-RELATED"/>
    <property type="match status" value="1"/>
</dbReference>
<keyword evidence="2" id="KW-0229">DNA integration</keyword>
<gene>
    <name evidence="9" type="primary">xerD_1</name>
    <name evidence="9" type="ORF">STSP2_01405</name>
</gene>
<evidence type="ECO:0000256" key="4">
    <source>
        <dbReference type="ARBA" id="ARBA00023172"/>
    </source>
</evidence>
<dbReference type="InterPro" id="IPR050090">
    <property type="entry name" value="Tyrosine_recombinase_XerCD"/>
</dbReference>
<dbReference type="InterPro" id="IPR004107">
    <property type="entry name" value="Integrase_SAM-like_N"/>
</dbReference>
<dbReference type="GO" id="GO:0006310">
    <property type="term" value="P:DNA recombination"/>
    <property type="evidence" value="ECO:0007669"/>
    <property type="project" value="UniProtKB-KW"/>
</dbReference>
<feature type="compositionally biased region" description="Polar residues" evidence="6">
    <location>
        <begin position="28"/>
        <end position="39"/>
    </location>
</feature>
<dbReference type="Pfam" id="PF02899">
    <property type="entry name" value="Phage_int_SAM_1"/>
    <property type="match status" value="1"/>
</dbReference>
<keyword evidence="4" id="KW-0233">DNA recombination</keyword>
<evidence type="ECO:0000256" key="3">
    <source>
        <dbReference type="ARBA" id="ARBA00023125"/>
    </source>
</evidence>
<evidence type="ECO:0000256" key="5">
    <source>
        <dbReference type="PROSITE-ProRule" id="PRU01248"/>
    </source>
</evidence>
<evidence type="ECO:0000256" key="6">
    <source>
        <dbReference type="SAM" id="MobiDB-lite"/>
    </source>
</evidence>
<evidence type="ECO:0000256" key="2">
    <source>
        <dbReference type="ARBA" id="ARBA00022908"/>
    </source>
</evidence>
<feature type="domain" description="Core-binding (CB)" evidence="8">
    <location>
        <begin position="42"/>
        <end position="118"/>
    </location>
</feature>
<name>A0A1U9NK15_9BACT</name>
<dbReference type="Proteomes" id="UP000189674">
    <property type="component" value="Chromosome"/>
</dbReference>
<dbReference type="Gene3D" id="1.10.443.10">
    <property type="entry name" value="Intergrase catalytic core"/>
    <property type="match status" value="1"/>
</dbReference>
<dbReference type="GO" id="GO:0003677">
    <property type="term" value="F:DNA binding"/>
    <property type="evidence" value="ECO:0007669"/>
    <property type="project" value="UniProtKB-UniRule"/>
</dbReference>
<dbReference type="PANTHER" id="PTHR30349">
    <property type="entry name" value="PHAGE INTEGRASE-RELATED"/>
    <property type="match status" value="1"/>
</dbReference>
<organism evidence="9 10">
    <name type="scientific">Anaerohalosphaera lusitana</name>
    <dbReference type="NCBI Taxonomy" id="1936003"/>
    <lineage>
        <taxon>Bacteria</taxon>
        <taxon>Pseudomonadati</taxon>
        <taxon>Planctomycetota</taxon>
        <taxon>Phycisphaerae</taxon>
        <taxon>Sedimentisphaerales</taxon>
        <taxon>Anaerohalosphaeraceae</taxon>
        <taxon>Anaerohalosphaera</taxon>
    </lineage>
</organism>
<dbReference type="EMBL" id="CP019791">
    <property type="protein sequence ID" value="AQT68249.1"/>
    <property type="molecule type" value="Genomic_DNA"/>
</dbReference>
<dbReference type="Gene3D" id="1.10.150.130">
    <property type="match status" value="1"/>
</dbReference>
<accession>A0A1U9NK15</accession>
<dbReference type="STRING" id="1936003.STSP2_01405"/>
<dbReference type="AlphaFoldDB" id="A0A1U9NK15"/>
<reference evidence="10" key="1">
    <citation type="submission" date="2017-02" db="EMBL/GenBank/DDBJ databases">
        <title>Comparative genomics and description of representatives of a novel lineage of planctomycetes thriving in anoxic sediments.</title>
        <authorList>
            <person name="Spring S."/>
            <person name="Bunk B."/>
            <person name="Sproer C."/>
        </authorList>
    </citation>
    <scope>NUCLEOTIDE SEQUENCE [LARGE SCALE GENOMIC DNA]</scope>
    <source>
        <strain evidence="10">ST-NAGAB-D1</strain>
    </source>
</reference>
<dbReference type="InterPro" id="IPR002104">
    <property type="entry name" value="Integrase_catalytic"/>
</dbReference>
<feature type="region of interest" description="Disordered" evidence="6">
    <location>
        <begin position="14"/>
        <end position="39"/>
    </location>
</feature>